<dbReference type="AlphaFoldDB" id="A0A9N8PH44"/>
<keyword evidence="3" id="KW-1185">Reference proteome</keyword>
<reference evidence="2" key="1">
    <citation type="submission" date="2020-06" db="EMBL/GenBank/DDBJ databases">
        <authorList>
            <person name="Onetto C."/>
        </authorList>
    </citation>
    <scope>NUCLEOTIDE SEQUENCE</scope>
</reference>
<comment type="caution">
    <text evidence="2">The sequence shown here is derived from an EMBL/GenBank/DDBJ whole genome shotgun (WGS) entry which is preliminary data.</text>
</comment>
<name>A0A9N8PH44_9PEZI</name>
<sequence length="90" mass="10283">MEQLNLPILEYAEAIANTLATLHWDAEIDANDVEFVLGTRRQLDVESIQSLSSAYIANQPYNYPTRRTDDASRLEPSTQLQEKSTDLQVW</sequence>
<evidence type="ECO:0000313" key="3">
    <source>
        <dbReference type="Proteomes" id="UP000716446"/>
    </source>
</evidence>
<dbReference type="Proteomes" id="UP000716446">
    <property type="component" value="Unassembled WGS sequence"/>
</dbReference>
<gene>
    <name evidence="2" type="ORF">AWRI4619_LOCUS8483</name>
</gene>
<proteinExistence type="predicted"/>
<feature type="region of interest" description="Disordered" evidence="1">
    <location>
        <begin position="62"/>
        <end position="90"/>
    </location>
</feature>
<evidence type="ECO:0000256" key="1">
    <source>
        <dbReference type="SAM" id="MobiDB-lite"/>
    </source>
</evidence>
<accession>A0A9N8PH44</accession>
<protein>
    <submittedName>
        <fullName evidence="2">Uncharacterized protein</fullName>
    </submittedName>
</protein>
<dbReference type="EMBL" id="CAIJEN010000015">
    <property type="protein sequence ID" value="CAD0094789.1"/>
    <property type="molecule type" value="Genomic_DNA"/>
</dbReference>
<evidence type="ECO:0000313" key="2">
    <source>
        <dbReference type="EMBL" id="CAD0094789.1"/>
    </source>
</evidence>
<organism evidence="2 3">
    <name type="scientific">Aureobasidium vineae</name>
    <dbReference type="NCBI Taxonomy" id="2773715"/>
    <lineage>
        <taxon>Eukaryota</taxon>
        <taxon>Fungi</taxon>
        <taxon>Dikarya</taxon>
        <taxon>Ascomycota</taxon>
        <taxon>Pezizomycotina</taxon>
        <taxon>Dothideomycetes</taxon>
        <taxon>Dothideomycetidae</taxon>
        <taxon>Dothideales</taxon>
        <taxon>Saccotheciaceae</taxon>
        <taxon>Aureobasidium</taxon>
    </lineage>
</organism>